<comment type="caution">
    <text evidence="1">The sequence shown here is derived from an EMBL/GenBank/DDBJ whole genome shotgun (WGS) entry which is preliminary data.</text>
</comment>
<accession>X0VS30</accession>
<evidence type="ECO:0000313" key="1">
    <source>
        <dbReference type="EMBL" id="GAG15273.1"/>
    </source>
</evidence>
<reference evidence="1" key="1">
    <citation type="journal article" date="2014" name="Front. Microbiol.">
        <title>High frequency of phylogenetically diverse reductive dehalogenase-homologous genes in deep subseafloor sedimentary metagenomes.</title>
        <authorList>
            <person name="Kawai M."/>
            <person name="Futagami T."/>
            <person name="Toyoda A."/>
            <person name="Takaki Y."/>
            <person name="Nishi S."/>
            <person name="Hori S."/>
            <person name="Arai W."/>
            <person name="Tsubouchi T."/>
            <person name="Morono Y."/>
            <person name="Uchiyama I."/>
            <person name="Ito T."/>
            <person name="Fujiyama A."/>
            <person name="Inagaki F."/>
            <person name="Takami H."/>
        </authorList>
    </citation>
    <scope>NUCLEOTIDE SEQUENCE</scope>
    <source>
        <strain evidence="1">Expedition CK06-06</strain>
    </source>
</reference>
<protein>
    <submittedName>
        <fullName evidence="1">Uncharacterized protein</fullName>
    </submittedName>
</protein>
<sequence length="46" mass="5698">MAFRLIYNLYREEFQKVVNYCCDKAYTLGWKRGYNRGWDERGRKEA</sequence>
<name>X0VS30_9ZZZZ</name>
<dbReference type="AlphaFoldDB" id="X0VS30"/>
<proteinExistence type="predicted"/>
<organism evidence="1">
    <name type="scientific">marine sediment metagenome</name>
    <dbReference type="NCBI Taxonomy" id="412755"/>
    <lineage>
        <taxon>unclassified sequences</taxon>
        <taxon>metagenomes</taxon>
        <taxon>ecological metagenomes</taxon>
    </lineage>
</organism>
<dbReference type="EMBL" id="BARS01036424">
    <property type="protein sequence ID" value="GAG15273.1"/>
    <property type="molecule type" value="Genomic_DNA"/>
</dbReference>
<gene>
    <name evidence="1" type="ORF">S01H1_55993</name>
</gene>